<dbReference type="OrthoDB" id="9055506at2"/>
<dbReference type="PANTHER" id="PTHR46401:SF2">
    <property type="entry name" value="GLYCOSYLTRANSFERASE WBBK-RELATED"/>
    <property type="match status" value="1"/>
</dbReference>
<dbReference type="CDD" id="cd03801">
    <property type="entry name" value="GT4_PimA-like"/>
    <property type="match status" value="1"/>
</dbReference>
<name>A0A6P1TCQ0_9GAMM</name>
<dbReference type="Gene3D" id="3.40.50.2000">
    <property type="entry name" value="Glycogen Phosphorylase B"/>
    <property type="match status" value="1"/>
</dbReference>
<dbReference type="Proteomes" id="UP000464675">
    <property type="component" value="Chromosome"/>
</dbReference>
<reference evidence="3 6" key="2">
    <citation type="submission" date="2020-08" db="EMBL/GenBank/DDBJ databases">
        <title>Genomic Encyclopedia of Type Strains, Phase IV (KMG-IV): sequencing the most valuable type-strain genomes for metagenomic binning, comparative biology and taxonomic classification.</title>
        <authorList>
            <person name="Goeker M."/>
        </authorList>
    </citation>
    <scope>NUCLEOTIDE SEQUENCE [LARGE SCALE GENOMIC DNA]</scope>
    <source>
        <strain evidence="3 6">DSM 11525</strain>
    </source>
</reference>
<dbReference type="GO" id="GO:0009103">
    <property type="term" value="P:lipopolysaccharide biosynthetic process"/>
    <property type="evidence" value="ECO:0007669"/>
    <property type="project" value="TreeGrafter"/>
</dbReference>
<dbReference type="SUPFAM" id="SSF53756">
    <property type="entry name" value="UDP-Glycosyltransferase/glycogen phosphorylase"/>
    <property type="match status" value="1"/>
</dbReference>
<dbReference type="PANTHER" id="PTHR46401">
    <property type="entry name" value="GLYCOSYLTRANSFERASE WBBK-RELATED"/>
    <property type="match status" value="1"/>
</dbReference>
<evidence type="ECO:0000313" key="3">
    <source>
        <dbReference type="EMBL" id="MBB5211848.1"/>
    </source>
</evidence>
<dbReference type="AlphaFoldDB" id="A0A6P1TCQ0"/>
<dbReference type="InterPro" id="IPR001296">
    <property type="entry name" value="Glyco_trans_1"/>
</dbReference>
<dbReference type="RefSeq" id="WP_161859855.1">
    <property type="nucleotide sequence ID" value="NZ_CP047491.1"/>
</dbReference>
<proteinExistence type="predicted"/>
<evidence type="ECO:0000313" key="4">
    <source>
        <dbReference type="EMBL" id="QHQ40564.1"/>
    </source>
</evidence>
<keyword evidence="5" id="KW-1185">Reference proteome</keyword>
<protein>
    <submittedName>
        <fullName evidence="3 4">Glycosyltransferase</fullName>
    </submittedName>
</protein>
<keyword evidence="1" id="KW-0808">Transferase</keyword>
<gene>
    <name evidence="4" type="ORF">GTQ55_17320</name>
    <name evidence="3" type="ORF">HNQ53_002066</name>
</gene>
<dbReference type="Gene3D" id="3.40.50.11090">
    <property type="match status" value="1"/>
</dbReference>
<evidence type="ECO:0000256" key="1">
    <source>
        <dbReference type="ARBA" id="ARBA00022679"/>
    </source>
</evidence>
<dbReference type="EMBL" id="JACHHR010000002">
    <property type="protein sequence ID" value="MBB5211848.1"/>
    <property type="molecule type" value="Genomic_DNA"/>
</dbReference>
<feature type="domain" description="Glycosyl transferase family 1" evidence="2">
    <location>
        <begin position="177"/>
        <end position="324"/>
    </location>
</feature>
<reference evidence="4 5" key="1">
    <citation type="submission" date="2020-01" db="EMBL/GenBank/DDBJ databases">
        <title>The possibility of degradation of plastic by Microbulbifer hydrolyticus IRE-31.</title>
        <authorList>
            <person name="Liu L."/>
        </authorList>
    </citation>
    <scope>NUCLEOTIDE SEQUENCE [LARGE SCALE GENOMIC DNA]</scope>
    <source>
        <strain evidence="4 5">IRE-31</strain>
    </source>
</reference>
<accession>A0A6P1TCQ0</accession>
<sequence length="369" mass="40974">MNITFAFPAPSLSGGCRVVAIYAQMLVNAGHHVTIVCPGFKYGGVVTSFKRLLRGGITTEKRLKNSHFSELKGVEVQFVSPDRINDSRFYPDADVLVATWWKTAEWISGFPPSKGKKAYFVQHYEAHQEQPLERVINTYRADFPKIVIAEWIADVMEKKYGDSDTILVPNAVDKNQFFREPKPEPENRVTVCAMYSRSEFKGMDITFSAFRKLRKDNEDAKLILFGAKPVAPDIDLPQGAEFVLAPSKSELRRIYSTSRAYIFSSRSEGFGLPILEALACGCPVVATKAGCAPSYITDGVNGYLSDIDDAESQANGLRSILALSDSSWSEMSAAAMRSVENSSWESSYRKFENALIKISKNNQLVSPVS</sequence>
<dbReference type="Proteomes" id="UP000563601">
    <property type="component" value="Unassembled WGS sequence"/>
</dbReference>
<dbReference type="GO" id="GO:0016757">
    <property type="term" value="F:glycosyltransferase activity"/>
    <property type="evidence" value="ECO:0007669"/>
    <property type="project" value="InterPro"/>
</dbReference>
<dbReference type="EMBL" id="CP047491">
    <property type="protein sequence ID" value="QHQ40564.1"/>
    <property type="molecule type" value="Genomic_DNA"/>
</dbReference>
<evidence type="ECO:0000313" key="6">
    <source>
        <dbReference type="Proteomes" id="UP000563601"/>
    </source>
</evidence>
<evidence type="ECO:0000313" key="5">
    <source>
        <dbReference type="Proteomes" id="UP000464675"/>
    </source>
</evidence>
<evidence type="ECO:0000259" key="2">
    <source>
        <dbReference type="Pfam" id="PF00534"/>
    </source>
</evidence>
<dbReference type="Pfam" id="PF00534">
    <property type="entry name" value="Glycos_transf_1"/>
    <property type="match status" value="1"/>
</dbReference>
<organism evidence="3 6">
    <name type="scientific">Microbulbifer hydrolyticus</name>
    <dbReference type="NCBI Taxonomy" id="48074"/>
    <lineage>
        <taxon>Bacteria</taxon>
        <taxon>Pseudomonadati</taxon>
        <taxon>Pseudomonadota</taxon>
        <taxon>Gammaproteobacteria</taxon>
        <taxon>Cellvibrionales</taxon>
        <taxon>Microbulbiferaceae</taxon>
        <taxon>Microbulbifer</taxon>
    </lineage>
</organism>